<feature type="transmembrane region" description="Helical" evidence="2">
    <location>
        <begin position="34"/>
        <end position="57"/>
    </location>
</feature>
<dbReference type="InterPro" id="IPR008756">
    <property type="entry name" value="Peptidase_M56"/>
</dbReference>
<dbReference type="PANTHER" id="PTHR34978">
    <property type="entry name" value="POSSIBLE SENSOR-TRANSDUCER PROTEIN BLAR"/>
    <property type="match status" value="1"/>
</dbReference>
<feature type="transmembrane region" description="Helical" evidence="2">
    <location>
        <begin position="291"/>
        <end position="313"/>
    </location>
</feature>
<feature type="domain" description="Peptidase M56" evidence="3">
    <location>
        <begin position="6"/>
        <end position="259"/>
    </location>
</feature>
<dbReference type="OrthoDB" id="1628901at2"/>
<name>A0A844Z534_9SPHN</name>
<gene>
    <name evidence="4" type="ORF">GRI35_10390</name>
</gene>
<feature type="transmembrane region" description="Helical" evidence="2">
    <location>
        <begin position="6"/>
        <end position="22"/>
    </location>
</feature>
<comment type="caution">
    <text evidence="4">The sequence shown here is derived from an EMBL/GenBank/DDBJ whole genome shotgun (WGS) entry which is preliminary data.</text>
</comment>
<proteinExistence type="predicted"/>
<evidence type="ECO:0000313" key="5">
    <source>
        <dbReference type="Proteomes" id="UP000460290"/>
    </source>
</evidence>
<sequence length="521" mass="56251">MTTWLFDTLVWTAALIALVLVIRRPVARYLGPKFAYALWAIPLLRLILPPLTLPAWLAPAPETVGEAGLTVIVTEGVVGAPENAGVVTASTPIDWALIASVVWLLGAAAFLAIRFTNYFRMRAELLEDAYPVGEAQGVRLVETPATNSPIAFGVFDKVVALPEGFMVMSDKTERDLALEHELSHHKAHDLFANFAAQPLFALHWFNPLAWYGWRAMRRDQEAACDARVIAARGSEERAAYANVIASFATGPNAAPKLALAAPMACPVIGEKSIIHRLRSLTMSDISPRRKLAGRALIGAAILALPLTASISYAESMTTPNLPPAAATAPKAPMLSSGVAVPAPPAPPAAPFALQAAPEAPDAPEAAESETRVYVIENEREGEDGKKYKKVSKHSVVVKNGEKLSEEERDAMMKELREELAEVDVEIREAMEEVRVATIEMDQNGTRTKIKTTCKNGKSGETVSSDGTRTVHVCTSEVMAQALTGIKEARKAIANDPDMAPDMRAEVLRALDEKIENWGKDG</sequence>
<evidence type="ECO:0000313" key="4">
    <source>
        <dbReference type="EMBL" id="MXO83771.1"/>
    </source>
</evidence>
<dbReference type="CDD" id="cd07341">
    <property type="entry name" value="M56_BlaR1_MecR1_like"/>
    <property type="match status" value="1"/>
</dbReference>
<dbReference type="PANTHER" id="PTHR34978:SF3">
    <property type="entry name" value="SLR0241 PROTEIN"/>
    <property type="match status" value="1"/>
</dbReference>
<dbReference type="EMBL" id="WTYZ01000001">
    <property type="protein sequence ID" value="MXO83771.1"/>
    <property type="molecule type" value="Genomic_DNA"/>
</dbReference>
<feature type="transmembrane region" description="Helical" evidence="2">
    <location>
        <begin position="95"/>
        <end position="113"/>
    </location>
</feature>
<accession>A0A844Z534</accession>
<evidence type="ECO:0000256" key="1">
    <source>
        <dbReference type="SAM" id="Coils"/>
    </source>
</evidence>
<reference evidence="4 5" key="1">
    <citation type="submission" date="2019-12" db="EMBL/GenBank/DDBJ databases">
        <title>Genomic-based taxomic classification of the family Erythrobacteraceae.</title>
        <authorList>
            <person name="Xu L."/>
        </authorList>
    </citation>
    <scope>NUCLEOTIDE SEQUENCE [LARGE SCALE GENOMIC DNA]</scope>
    <source>
        <strain evidence="4 5">KCTC 42006</strain>
    </source>
</reference>
<dbReference type="AlphaFoldDB" id="A0A844Z534"/>
<keyword evidence="1" id="KW-0175">Coiled coil</keyword>
<organism evidence="4 5">
    <name type="scientific">Pontixanthobacter aestiaquae</name>
    <dbReference type="NCBI Taxonomy" id="1509367"/>
    <lineage>
        <taxon>Bacteria</taxon>
        <taxon>Pseudomonadati</taxon>
        <taxon>Pseudomonadota</taxon>
        <taxon>Alphaproteobacteria</taxon>
        <taxon>Sphingomonadales</taxon>
        <taxon>Erythrobacteraceae</taxon>
        <taxon>Pontixanthobacter</taxon>
    </lineage>
</organism>
<evidence type="ECO:0000256" key="2">
    <source>
        <dbReference type="SAM" id="Phobius"/>
    </source>
</evidence>
<keyword evidence="2" id="KW-1133">Transmembrane helix</keyword>
<protein>
    <recommendedName>
        <fullName evidence="3">Peptidase M56 domain-containing protein</fullName>
    </recommendedName>
</protein>
<dbReference type="RefSeq" id="WP_160614096.1">
    <property type="nucleotide sequence ID" value="NZ_JAUFQM010000001.1"/>
</dbReference>
<dbReference type="Proteomes" id="UP000460290">
    <property type="component" value="Unassembled WGS sequence"/>
</dbReference>
<keyword evidence="2" id="KW-0472">Membrane</keyword>
<dbReference type="Pfam" id="PF05569">
    <property type="entry name" value="Peptidase_M56"/>
    <property type="match status" value="1"/>
</dbReference>
<evidence type="ECO:0000259" key="3">
    <source>
        <dbReference type="Pfam" id="PF05569"/>
    </source>
</evidence>
<keyword evidence="2" id="KW-0812">Transmembrane</keyword>
<dbReference type="InterPro" id="IPR052173">
    <property type="entry name" value="Beta-lactam_resp_regulator"/>
</dbReference>
<keyword evidence="5" id="KW-1185">Reference proteome</keyword>
<feature type="coiled-coil region" evidence="1">
    <location>
        <begin position="412"/>
        <end position="439"/>
    </location>
</feature>